<dbReference type="AlphaFoldDB" id="C4K4S8"/>
<accession>C4K4S8</accession>
<sequence>MTKWGKIQLILTFTKDFHMWDVFKHTGLCLMLTE</sequence>
<keyword evidence="2" id="KW-1185">Reference proteome</keyword>
<dbReference type="KEGG" id="hde:HDEF_0851"/>
<dbReference type="HOGENOM" id="CLU_3374085_0_0_6"/>
<evidence type="ECO:0000313" key="2">
    <source>
        <dbReference type="Proteomes" id="UP000002334"/>
    </source>
</evidence>
<proteinExistence type="predicted"/>
<dbReference type="Proteomes" id="UP000002334">
    <property type="component" value="Chromosome"/>
</dbReference>
<protein>
    <submittedName>
        <fullName evidence="1">Uncharacterized protein</fullName>
    </submittedName>
</protein>
<evidence type="ECO:0000313" key="1">
    <source>
        <dbReference type="EMBL" id="ACQ67571.1"/>
    </source>
</evidence>
<gene>
    <name evidence="1" type="ordered locus">HDEF_0851</name>
</gene>
<dbReference type="EMBL" id="CP001277">
    <property type="protein sequence ID" value="ACQ67571.1"/>
    <property type="molecule type" value="Genomic_DNA"/>
</dbReference>
<name>C4K4S8_HAMD5</name>
<reference evidence="1 2" key="1">
    <citation type="journal article" date="2009" name="Proc. Natl. Acad. Sci. U.S.A.">
        <title>Hamiltonella defensa, genome evolution of protective bacterial endosymbiont from pathogenic ancestors.</title>
        <authorList>
            <person name="Degnan P.H."/>
            <person name="Yu Y."/>
            <person name="Sisneros N."/>
            <person name="Wing R.A."/>
            <person name="Moran N.A."/>
        </authorList>
    </citation>
    <scope>NUCLEOTIDE SEQUENCE [LARGE SCALE GENOMIC DNA]</scope>
    <source>
        <strain evidence="2">5AT</strain>
    </source>
</reference>
<organism evidence="1 2">
    <name type="scientific">Hamiltonella defensa subsp. Acyrthosiphon pisum (strain 5AT)</name>
    <dbReference type="NCBI Taxonomy" id="572265"/>
    <lineage>
        <taxon>Bacteria</taxon>
        <taxon>Pseudomonadati</taxon>
        <taxon>Pseudomonadota</taxon>
        <taxon>Gammaproteobacteria</taxon>
        <taxon>Enterobacterales</taxon>
        <taxon>Enterobacteriaceae</taxon>
        <taxon>aphid secondary symbionts</taxon>
        <taxon>Candidatus Williamhamiltonella</taxon>
    </lineage>
</organism>